<dbReference type="InterPro" id="IPR050454">
    <property type="entry name" value="RTT106/SSRP1_HistChap/FACT"/>
</dbReference>
<keyword evidence="7 10" id="KW-0234">DNA repair</keyword>
<evidence type="ECO:0000256" key="9">
    <source>
        <dbReference type="ARBA" id="ARBA00025370"/>
    </source>
</evidence>
<feature type="region of interest" description="Disordered" evidence="11">
    <location>
        <begin position="157"/>
        <end position="183"/>
    </location>
</feature>
<dbReference type="PRINTS" id="PR00887">
    <property type="entry name" value="SSRCOGNITION"/>
</dbReference>
<feature type="compositionally biased region" description="Polar residues" evidence="11">
    <location>
        <begin position="157"/>
        <end position="171"/>
    </location>
</feature>
<evidence type="ECO:0000256" key="7">
    <source>
        <dbReference type="ARBA" id="ARBA00023204"/>
    </source>
</evidence>
<keyword evidence="8 10" id="KW-0539">Nucleus</keyword>
<evidence type="ECO:0000256" key="1">
    <source>
        <dbReference type="ARBA" id="ARBA00010060"/>
    </source>
</evidence>
<evidence type="ECO:0000256" key="8">
    <source>
        <dbReference type="ARBA" id="ARBA00023242"/>
    </source>
</evidence>
<proteinExistence type="inferred from homology"/>
<organism evidence="13 14">
    <name type="scientific">Malassezia japonica</name>
    <dbReference type="NCBI Taxonomy" id="223818"/>
    <lineage>
        <taxon>Eukaryota</taxon>
        <taxon>Fungi</taxon>
        <taxon>Dikarya</taxon>
        <taxon>Basidiomycota</taxon>
        <taxon>Ustilaginomycotina</taxon>
        <taxon>Malasseziomycetes</taxon>
        <taxon>Malasseziales</taxon>
        <taxon>Malasseziaceae</taxon>
        <taxon>Malassezia</taxon>
    </lineage>
</organism>
<evidence type="ECO:0000313" key="14">
    <source>
        <dbReference type="Proteomes" id="UP001217754"/>
    </source>
</evidence>
<dbReference type="GO" id="GO:0006281">
    <property type="term" value="P:DNA repair"/>
    <property type="evidence" value="ECO:0007669"/>
    <property type="project" value="UniProtKB-KW"/>
</dbReference>
<dbReference type="Pfam" id="PF17292">
    <property type="entry name" value="POB3_N"/>
    <property type="match status" value="1"/>
</dbReference>
<comment type="function">
    <text evidence="9 10">Component of the FACT complex, a general chromatin factor that acts to reorganize nucleosomes. The FACT complex is involved in multiple processes that require DNA as a template such as mRNA elongation, DNA replication and DNA repair. During transcription elongation the FACT complex acts as a histone chaperone that both destabilizes and restores nucleosomal structure. It facilitates the passage of RNA polymerase II and transcription by promoting the dissociation of one histone H2A-H2B dimer from the nucleosome, then subsequently promotes the reestablishment of the nucleosome following the passage of RNA polymerase II.</text>
</comment>
<feature type="region of interest" description="Disordered" evidence="11">
    <location>
        <begin position="198"/>
        <end position="220"/>
    </location>
</feature>
<dbReference type="EMBL" id="CP119960">
    <property type="protein sequence ID" value="WFD39387.1"/>
    <property type="molecule type" value="Genomic_DNA"/>
</dbReference>
<dbReference type="Gene3D" id="2.30.29.220">
    <property type="entry name" value="Structure-specific recognition protein (SSRP1)"/>
    <property type="match status" value="1"/>
</dbReference>
<evidence type="ECO:0000259" key="12">
    <source>
        <dbReference type="SMART" id="SM01287"/>
    </source>
</evidence>
<feature type="domain" description="Histone chaperone RTT106/FACT complex subunit SPT16-like middle" evidence="12">
    <location>
        <begin position="383"/>
        <end position="476"/>
    </location>
</feature>
<reference evidence="13" key="1">
    <citation type="submission" date="2023-03" db="EMBL/GenBank/DDBJ databases">
        <title>Mating type loci evolution in Malassezia.</title>
        <authorList>
            <person name="Coelho M.A."/>
        </authorList>
    </citation>
    <scope>NUCLEOTIDE SEQUENCE</scope>
    <source>
        <strain evidence="13">CBS 9431</strain>
    </source>
</reference>
<dbReference type="SUPFAM" id="SSF50729">
    <property type="entry name" value="PH domain-like"/>
    <property type="match status" value="1"/>
</dbReference>
<dbReference type="InterPro" id="IPR035417">
    <property type="entry name" value="SSRP1/POB3_N"/>
</dbReference>
<dbReference type="CDD" id="cd13231">
    <property type="entry name" value="PH2_SSRP1-like"/>
    <property type="match status" value="1"/>
</dbReference>
<evidence type="ECO:0000256" key="3">
    <source>
        <dbReference type="ARBA" id="ARBA00022705"/>
    </source>
</evidence>
<dbReference type="InterPro" id="IPR011993">
    <property type="entry name" value="PH-like_dom_sf"/>
</dbReference>
<keyword evidence="3 10" id="KW-0235">DNA replication</keyword>
<keyword evidence="4 10" id="KW-0227">DNA damage</keyword>
<keyword evidence="2 10" id="KW-0158">Chromosome</keyword>
<dbReference type="Gene3D" id="2.30.29.150">
    <property type="match status" value="1"/>
</dbReference>
<keyword evidence="5 10" id="KW-0805">Transcription regulation</keyword>
<dbReference type="InterPro" id="IPR024954">
    <property type="entry name" value="SSRP1_DD"/>
</dbReference>
<dbReference type="CDD" id="cd13230">
    <property type="entry name" value="PH1_SSRP1-like"/>
    <property type="match status" value="1"/>
</dbReference>
<feature type="compositionally biased region" description="Acidic residues" evidence="11">
    <location>
        <begin position="491"/>
        <end position="524"/>
    </location>
</feature>
<dbReference type="Pfam" id="PF03531">
    <property type="entry name" value="SSrecog"/>
    <property type="match status" value="1"/>
</dbReference>
<name>A0AAF0JA29_9BASI</name>
<dbReference type="PANTHER" id="PTHR45849:SF1">
    <property type="entry name" value="FACT COMPLEX SUBUNIT SSRP1"/>
    <property type="match status" value="1"/>
</dbReference>
<gene>
    <name evidence="13" type="primary">POB3</name>
    <name evidence="13" type="ORF">MJAP1_002364</name>
</gene>
<dbReference type="Pfam" id="PF21103">
    <property type="entry name" value="PH1_SSRP1-like"/>
    <property type="match status" value="1"/>
</dbReference>
<feature type="compositionally biased region" description="Acidic residues" evidence="11">
    <location>
        <begin position="209"/>
        <end position="220"/>
    </location>
</feature>
<evidence type="ECO:0000256" key="6">
    <source>
        <dbReference type="ARBA" id="ARBA00023163"/>
    </source>
</evidence>
<protein>
    <recommendedName>
        <fullName evidence="10">FACT complex subunit POB3</fullName>
    </recommendedName>
</protein>
<feature type="region of interest" description="Disordered" evidence="11">
    <location>
        <begin position="488"/>
        <end position="555"/>
    </location>
</feature>
<dbReference type="GeneID" id="85226015"/>
<evidence type="ECO:0000256" key="11">
    <source>
        <dbReference type="SAM" id="MobiDB-lite"/>
    </source>
</evidence>
<evidence type="ECO:0000313" key="13">
    <source>
        <dbReference type="EMBL" id="WFD39387.1"/>
    </source>
</evidence>
<dbReference type="SMART" id="SM01287">
    <property type="entry name" value="Rtt106"/>
    <property type="match status" value="1"/>
</dbReference>
<dbReference type="Gene3D" id="2.30.29.30">
    <property type="entry name" value="Pleckstrin-homology domain (PH domain)/Phosphotyrosine-binding domain (PTB)"/>
    <property type="match status" value="2"/>
</dbReference>
<dbReference type="FunFam" id="2.30.29.150:FF:000001">
    <property type="entry name" value="Fact complex subunit ssrp1"/>
    <property type="match status" value="1"/>
</dbReference>
<evidence type="ECO:0000256" key="4">
    <source>
        <dbReference type="ARBA" id="ARBA00022763"/>
    </source>
</evidence>
<evidence type="ECO:0000256" key="5">
    <source>
        <dbReference type="ARBA" id="ARBA00023015"/>
    </source>
</evidence>
<comment type="subcellular location">
    <subcellularLocation>
        <location evidence="10">Nucleus</location>
    </subcellularLocation>
    <subcellularLocation>
        <location evidence="10">Chromosome</location>
    </subcellularLocation>
</comment>
<dbReference type="RefSeq" id="XP_060122284.1">
    <property type="nucleotide sequence ID" value="XM_060266301.1"/>
</dbReference>
<dbReference type="GO" id="GO:0031491">
    <property type="term" value="F:nucleosome binding"/>
    <property type="evidence" value="ECO:0007669"/>
    <property type="project" value="TreeGrafter"/>
</dbReference>
<accession>A0AAF0JA29</accession>
<dbReference type="GO" id="GO:0042393">
    <property type="term" value="F:histone binding"/>
    <property type="evidence" value="ECO:0007669"/>
    <property type="project" value="TreeGrafter"/>
</dbReference>
<dbReference type="PANTHER" id="PTHR45849">
    <property type="entry name" value="FACT COMPLEX SUBUNIT SSRP1"/>
    <property type="match status" value="1"/>
</dbReference>
<dbReference type="InterPro" id="IPR048993">
    <property type="entry name" value="SSRP1-like_PH1"/>
</dbReference>
<evidence type="ECO:0000256" key="2">
    <source>
        <dbReference type="ARBA" id="ARBA00022454"/>
    </source>
</evidence>
<dbReference type="InterPro" id="IPR000969">
    <property type="entry name" value="SSRP1/POB3"/>
</dbReference>
<dbReference type="GO" id="GO:0003677">
    <property type="term" value="F:DNA binding"/>
    <property type="evidence" value="ECO:0007669"/>
    <property type="project" value="InterPro"/>
</dbReference>
<keyword evidence="14" id="KW-1185">Reference proteome</keyword>
<dbReference type="AlphaFoldDB" id="A0AAF0JA29"/>
<sequence length="555" mass="62483">MTTQFDNVYHGAGTSLGKIRFSNAGLGWKPLDEGSTVTIPADQIVGFSWCRVARNFQLRIELKGDDKDEESHFASFENFQRDDQERLAEVLQECYDKKLEVVEVSVRGWNWGSAEVDDRDMKFLVRNKLAFSLPLSNIANSNIAGRTEVSMEFLNPKEQQPEQNTGASSNAGGLPFNGPKKNRPDQLVEMRLYIPGQIEKEEEEKGSGDEEEEEEEEEEESAAAAFHNAIKAKADIGQVAGDGILVLKEVLVLTPRGRYDIDLFPQFLRLRGKTYDYKILYSSITQLFLLPKPDDIHVLFVIALEPPIRQGQTRYPYLVLQFPREEEMDAELNLDEETIQTKYEGKLKKRYEEPTFRIVTNLFRVLSQQKVNVPTGFTSSTGQESVRCNVKANDGTLYPLNKSLIWVSKQTILVPYSDIHQLVFSRVGGAVASAKTFDLRVATRHGGDHTFQSISREEFDSLNNFFAERKIRIKNELADEASGMGTAVDELLGDDDDAKPLPGDDDDDDEEDDEDFEEESDDDGGSPSEASSGEDDEEFAAPSEDEKPKVKKQKT</sequence>
<keyword evidence="6 10" id="KW-0804">Transcription</keyword>
<dbReference type="InterPro" id="IPR013719">
    <property type="entry name" value="RTT106/SPT16-like_middle_dom"/>
</dbReference>
<dbReference type="GO" id="GO:0006260">
    <property type="term" value="P:DNA replication"/>
    <property type="evidence" value="ECO:0007669"/>
    <property type="project" value="UniProtKB-KW"/>
</dbReference>
<comment type="similarity">
    <text evidence="1 10">Belongs to the SSRP1 family.</text>
</comment>
<dbReference type="Proteomes" id="UP001217754">
    <property type="component" value="Chromosome 3"/>
</dbReference>
<dbReference type="Pfam" id="PF08512">
    <property type="entry name" value="Rttp106-like_middle"/>
    <property type="match status" value="1"/>
</dbReference>
<evidence type="ECO:0000256" key="10">
    <source>
        <dbReference type="RuleBase" id="RU364013"/>
    </source>
</evidence>
<dbReference type="GO" id="GO:0035101">
    <property type="term" value="C:FACT complex"/>
    <property type="evidence" value="ECO:0007669"/>
    <property type="project" value="TreeGrafter"/>
</dbReference>
<dbReference type="InterPro" id="IPR038167">
    <property type="entry name" value="SSRP1_sf"/>
</dbReference>